<comment type="caution">
    <text evidence="1">The sequence shown here is derived from an EMBL/GenBank/DDBJ whole genome shotgun (WGS) entry which is preliminary data.</text>
</comment>
<gene>
    <name evidence="1" type="ORF">E2C01_057986</name>
</gene>
<organism evidence="1 2">
    <name type="scientific">Portunus trituberculatus</name>
    <name type="common">Swimming crab</name>
    <name type="synonym">Neptunus trituberculatus</name>
    <dbReference type="NCBI Taxonomy" id="210409"/>
    <lineage>
        <taxon>Eukaryota</taxon>
        <taxon>Metazoa</taxon>
        <taxon>Ecdysozoa</taxon>
        <taxon>Arthropoda</taxon>
        <taxon>Crustacea</taxon>
        <taxon>Multicrustacea</taxon>
        <taxon>Malacostraca</taxon>
        <taxon>Eumalacostraca</taxon>
        <taxon>Eucarida</taxon>
        <taxon>Decapoda</taxon>
        <taxon>Pleocyemata</taxon>
        <taxon>Brachyura</taxon>
        <taxon>Eubrachyura</taxon>
        <taxon>Portunoidea</taxon>
        <taxon>Portunidae</taxon>
        <taxon>Portuninae</taxon>
        <taxon>Portunus</taxon>
    </lineage>
</organism>
<accession>A0A5B7H436</accession>
<protein>
    <submittedName>
        <fullName evidence="1">Uncharacterized protein</fullName>
    </submittedName>
</protein>
<evidence type="ECO:0000313" key="2">
    <source>
        <dbReference type="Proteomes" id="UP000324222"/>
    </source>
</evidence>
<name>A0A5B7H436_PORTR</name>
<keyword evidence="2" id="KW-1185">Reference proteome</keyword>
<dbReference type="Proteomes" id="UP000324222">
    <property type="component" value="Unassembled WGS sequence"/>
</dbReference>
<proteinExistence type="predicted"/>
<sequence>MADLLCPASFSSEATDLTLGSSMELICTQFKCESCWGLKTASGASYKLQPYYEDYSPPYCVALDV</sequence>
<dbReference type="AlphaFoldDB" id="A0A5B7H436"/>
<dbReference type="EMBL" id="VSRR010021377">
    <property type="protein sequence ID" value="MPC63878.1"/>
    <property type="molecule type" value="Genomic_DNA"/>
</dbReference>
<evidence type="ECO:0000313" key="1">
    <source>
        <dbReference type="EMBL" id="MPC63878.1"/>
    </source>
</evidence>
<reference evidence="1 2" key="1">
    <citation type="submission" date="2019-05" db="EMBL/GenBank/DDBJ databases">
        <title>Another draft genome of Portunus trituberculatus and its Hox gene families provides insights of decapod evolution.</title>
        <authorList>
            <person name="Jeong J.-H."/>
            <person name="Song I."/>
            <person name="Kim S."/>
            <person name="Choi T."/>
            <person name="Kim D."/>
            <person name="Ryu S."/>
            <person name="Kim W."/>
        </authorList>
    </citation>
    <scope>NUCLEOTIDE SEQUENCE [LARGE SCALE GENOMIC DNA]</scope>
    <source>
        <tissue evidence="1">Muscle</tissue>
    </source>
</reference>